<dbReference type="RefSeq" id="XP_070889553.1">
    <property type="nucleotide sequence ID" value="XM_071026119.1"/>
</dbReference>
<keyword evidence="3" id="KW-1185">Reference proteome</keyword>
<dbReference type="Proteomes" id="UP001610432">
    <property type="component" value="Unassembled WGS sequence"/>
</dbReference>
<dbReference type="Pfam" id="PF24864">
    <property type="entry name" value="DUF7730"/>
    <property type="match status" value="1"/>
</dbReference>
<dbReference type="InterPro" id="IPR056632">
    <property type="entry name" value="DUF7730"/>
</dbReference>
<dbReference type="GeneID" id="98141191"/>
<organism evidence="2 3">
    <name type="scientific">Aspergillus lucknowensis</name>
    <dbReference type="NCBI Taxonomy" id="176173"/>
    <lineage>
        <taxon>Eukaryota</taxon>
        <taxon>Fungi</taxon>
        <taxon>Dikarya</taxon>
        <taxon>Ascomycota</taxon>
        <taxon>Pezizomycotina</taxon>
        <taxon>Eurotiomycetes</taxon>
        <taxon>Eurotiomycetidae</taxon>
        <taxon>Eurotiales</taxon>
        <taxon>Aspergillaceae</taxon>
        <taxon>Aspergillus</taxon>
        <taxon>Aspergillus subgen. Nidulantes</taxon>
    </lineage>
</organism>
<feature type="domain" description="DUF7730" evidence="1">
    <location>
        <begin position="49"/>
        <end position="263"/>
    </location>
</feature>
<accession>A0ABR4M1D7</accession>
<name>A0ABR4M1D7_9EURO</name>
<proteinExistence type="predicted"/>
<dbReference type="PANTHER" id="PTHR38790">
    <property type="entry name" value="2EXR DOMAIN-CONTAINING PROTEIN-RELATED"/>
    <property type="match status" value="1"/>
</dbReference>
<gene>
    <name evidence="2" type="ORF">BJX67DRAFT_242535</name>
</gene>
<protein>
    <recommendedName>
        <fullName evidence="1">DUF7730 domain-containing protein</fullName>
    </recommendedName>
</protein>
<comment type="caution">
    <text evidence="2">The sequence shown here is derived from an EMBL/GenBank/DDBJ whole genome shotgun (WGS) entry which is preliminary data.</text>
</comment>
<evidence type="ECO:0000259" key="1">
    <source>
        <dbReference type="Pfam" id="PF24864"/>
    </source>
</evidence>
<reference evidence="2 3" key="1">
    <citation type="submission" date="2024-07" db="EMBL/GenBank/DDBJ databases">
        <title>Section-level genome sequencing and comparative genomics of Aspergillus sections Usti and Cavernicolus.</title>
        <authorList>
            <consortium name="Lawrence Berkeley National Laboratory"/>
            <person name="Nybo J.L."/>
            <person name="Vesth T.C."/>
            <person name="Theobald S."/>
            <person name="Frisvad J.C."/>
            <person name="Larsen T.O."/>
            <person name="Kjaerboelling I."/>
            <person name="Rothschild-Mancinelli K."/>
            <person name="Lyhne E.K."/>
            <person name="Kogle M.E."/>
            <person name="Barry K."/>
            <person name="Clum A."/>
            <person name="Na H."/>
            <person name="Ledsgaard L."/>
            <person name="Lin J."/>
            <person name="Lipzen A."/>
            <person name="Kuo A."/>
            <person name="Riley R."/>
            <person name="Mondo S."/>
            <person name="Labutti K."/>
            <person name="Haridas S."/>
            <person name="Pangalinan J."/>
            <person name="Salamov A.A."/>
            <person name="Simmons B.A."/>
            <person name="Magnuson J.K."/>
            <person name="Chen J."/>
            <person name="Drula E."/>
            <person name="Henrissat B."/>
            <person name="Wiebenga A."/>
            <person name="Lubbers R.J."/>
            <person name="Gomes A.C."/>
            <person name="Macurrencykelacurrency M.R."/>
            <person name="Stajich J."/>
            <person name="Grigoriev I.V."/>
            <person name="Mortensen U.H."/>
            <person name="De Vries R.P."/>
            <person name="Baker S.E."/>
            <person name="Andersen M.R."/>
        </authorList>
    </citation>
    <scope>NUCLEOTIDE SEQUENCE [LARGE SCALE GENOMIC DNA]</scope>
    <source>
        <strain evidence="2 3">CBS 449.75</strain>
    </source>
</reference>
<evidence type="ECO:0000313" key="2">
    <source>
        <dbReference type="EMBL" id="KAL2870574.1"/>
    </source>
</evidence>
<dbReference type="EMBL" id="JBFXLQ010000005">
    <property type="protein sequence ID" value="KAL2870574.1"/>
    <property type="molecule type" value="Genomic_DNA"/>
</dbReference>
<evidence type="ECO:0000313" key="3">
    <source>
        <dbReference type="Proteomes" id="UP001610432"/>
    </source>
</evidence>
<sequence length="374" mass="44026">MPRQKRTANSTPEELFAVSKRTRRGAKHVEDERGLYKVLQKEGLAFRLLDLPLELRRMIYRFAFGYRVLHITFHREEHPEYYRVYRNYWRYAVCKCDVATHPTLSEFAVGEIWAGDADVEDTQGCTRWRHTIPACHFEESNHRWLKGARPHDWTKIAQIPREKVHLSLLRANRQVYAEARDIPYTLNIYAFEDARALKRLVSVETGLSKTQLGLIRNMVIRVEPKSERMHDWNRWLAGSRDGQPERLDALTGLQRLQVVVSLPRATHDVRREPGHWTDLWLVYGLLVLAKLGVREVSVDTSLCRVRRRTWPTSEDEEAFRARDEVVRREAEGYARMLEGRIRGPWDEGVERQMRAMEAQYLEAFKGAFWMNGDL</sequence>